<organism evidence="2">
    <name type="scientific">human gut metagenome</name>
    <dbReference type="NCBI Taxonomy" id="408170"/>
    <lineage>
        <taxon>unclassified sequences</taxon>
        <taxon>metagenomes</taxon>
        <taxon>organismal metagenomes</taxon>
    </lineage>
</organism>
<feature type="transmembrane region" description="Helical" evidence="1">
    <location>
        <begin position="78"/>
        <end position="96"/>
    </location>
</feature>
<keyword evidence="1" id="KW-0812">Transmembrane</keyword>
<dbReference type="EMBL" id="AJWZ01001532">
    <property type="protein sequence ID" value="EKC73502.1"/>
    <property type="molecule type" value="Genomic_DNA"/>
</dbReference>
<sequence>MYKKDRRQNVRFIKSYNAWFVFLAHFGTTLGGIIGVRFQNPSNKILSFILSLAGGLMTSILSFDLIPEALKIASITNVILGIALGIFCMIVCNYLVDKKFTENSQMLRSIKEENKKIY</sequence>
<dbReference type="AlphaFoldDB" id="K1TK30"/>
<feature type="transmembrane region" description="Helical" evidence="1">
    <location>
        <begin position="20"/>
        <end position="39"/>
    </location>
</feature>
<protein>
    <submittedName>
        <fullName evidence="2">Zinc/iron permease</fullName>
    </submittedName>
</protein>
<name>K1TK30_9ZZZZ</name>
<feature type="transmembrane region" description="Helical" evidence="1">
    <location>
        <begin position="45"/>
        <end position="66"/>
    </location>
</feature>
<evidence type="ECO:0000256" key="1">
    <source>
        <dbReference type="SAM" id="Phobius"/>
    </source>
</evidence>
<keyword evidence="1" id="KW-1133">Transmembrane helix</keyword>
<proteinExistence type="predicted"/>
<comment type="caution">
    <text evidence="2">The sequence shown here is derived from an EMBL/GenBank/DDBJ whole genome shotgun (WGS) entry which is preliminary data.</text>
</comment>
<accession>K1TK30</accession>
<gene>
    <name evidence="2" type="ORF">OBE_02358</name>
</gene>
<keyword evidence="1" id="KW-0472">Membrane</keyword>
<reference evidence="2" key="1">
    <citation type="journal article" date="2013" name="Environ. Microbiol.">
        <title>Microbiota from the distal guts of lean and obese adolescents exhibit partial functional redundancy besides clear differences in community structure.</title>
        <authorList>
            <person name="Ferrer M."/>
            <person name="Ruiz A."/>
            <person name="Lanza F."/>
            <person name="Haange S.B."/>
            <person name="Oberbach A."/>
            <person name="Till H."/>
            <person name="Bargiela R."/>
            <person name="Campoy C."/>
            <person name="Segura M.T."/>
            <person name="Richter M."/>
            <person name="von Bergen M."/>
            <person name="Seifert J."/>
            <person name="Suarez A."/>
        </authorList>
    </citation>
    <scope>NUCLEOTIDE SEQUENCE</scope>
</reference>
<evidence type="ECO:0000313" key="2">
    <source>
        <dbReference type="EMBL" id="EKC73502.1"/>
    </source>
</evidence>